<evidence type="ECO:0000313" key="2">
    <source>
        <dbReference type="Proteomes" id="UP001321542"/>
    </source>
</evidence>
<sequence length="407" mass="43627">MDGENARGGEAAARLSRGVALRDAVDVADPGAWLALDVGARRRLDVGELPTLEEIEGRRTLLAVIPRRRELTDARLALALCHHDGRVREAALHRAPGRPALLPLVVVRAADWAGQVCDRARELLREALDGETAVALAPVILAVGRRERGAFAAGLLGEVLRRGPLERLAPLLGSPDRATRRFVYRLAIEERLLSPAGLARAAAVDVDTVVQTLCADAALAAVSAESGEDVLEPLLTARNPRARSAGVTALRRAGRPELAVGFLADRSALVRACARYVVRRYGTDPRPWYRERCAVADDPALRPGAVVGLAECGERADAELLWPLLAHPAPGVRARAVAGLRLLDVSGEERLRPLLDDPAPGVVRETTLSLLPSAGRLPADWLRERLGDGWPRHTRVAALRLLGARGG</sequence>
<dbReference type="SUPFAM" id="SSF48371">
    <property type="entry name" value="ARM repeat"/>
    <property type="match status" value="1"/>
</dbReference>
<evidence type="ECO:0000313" key="1">
    <source>
        <dbReference type="EMBL" id="BBC37085.1"/>
    </source>
</evidence>
<gene>
    <name evidence="1" type="ORF">SGFS_083790</name>
</gene>
<proteinExistence type="predicted"/>
<protein>
    <submittedName>
        <fullName evidence="1">Uncharacterized protein</fullName>
    </submittedName>
</protein>
<accession>A0ABN5VWX6</accession>
<dbReference type="EMBL" id="AP018448">
    <property type="protein sequence ID" value="BBC37085.1"/>
    <property type="molecule type" value="Genomic_DNA"/>
</dbReference>
<name>A0ABN5VWX6_9ACTN</name>
<dbReference type="InterPro" id="IPR011989">
    <property type="entry name" value="ARM-like"/>
</dbReference>
<dbReference type="Proteomes" id="UP001321542">
    <property type="component" value="Chromosome"/>
</dbReference>
<keyword evidence="2" id="KW-1185">Reference proteome</keyword>
<reference evidence="1 2" key="2">
    <citation type="journal article" date="2023" name="ChemBioChem">
        <title>Acyltransferase Domain Exchange between Two Independent Type I Polyketide Synthases in the Same Producer Strain of Macrolide Antibiotics.</title>
        <authorList>
            <person name="Kudo F."/>
            <person name="Kishikawa K."/>
            <person name="Tsuboi K."/>
            <person name="Kido T."/>
            <person name="Usui T."/>
            <person name="Hashimoto J."/>
            <person name="Shin-Ya K."/>
            <person name="Miyanaga A."/>
            <person name="Eguchi T."/>
        </authorList>
    </citation>
    <scope>NUCLEOTIDE SEQUENCE [LARGE SCALE GENOMIC DNA]</scope>
    <source>
        <strain evidence="1 2">A-8890</strain>
    </source>
</reference>
<dbReference type="Gene3D" id="1.25.10.10">
    <property type="entry name" value="Leucine-rich Repeat Variant"/>
    <property type="match status" value="1"/>
</dbReference>
<reference evidence="1 2" key="1">
    <citation type="journal article" date="2010" name="ChemBioChem">
        <title>Cloning and characterization of the biosynthetic gene cluster of 16-membered macrolide antibiotic FD-891: involvement of a dual functional cytochrome P450 monooxygenase catalyzing epoxidation and hydroxylation.</title>
        <authorList>
            <person name="Kudo F."/>
            <person name="Motegi A."/>
            <person name="Mizoue K."/>
            <person name="Eguchi T."/>
        </authorList>
    </citation>
    <scope>NUCLEOTIDE SEQUENCE [LARGE SCALE GENOMIC DNA]</scope>
    <source>
        <strain evidence="1 2">A-8890</strain>
    </source>
</reference>
<organism evidence="1 2">
    <name type="scientific">Streptomyces graminofaciens</name>
    <dbReference type="NCBI Taxonomy" id="68212"/>
    <lineage>
        <taxon>Bacteria</taxon>
        <taxon>Bacillati</taxon>
        <taxon>Actinomycetota</taxon>
        <taxon>Actinomycetes</taxon>
        <taxon>Kitasatosporales</taxon>
        <taxon>Streptomycetaceae</taxon>
        <taxon>Streptomyces</taxon>
    </lineage>
</organism>
<dbReference type="InterPro" id="IPR016024">
    <property type="entry name" value="ARM-type_fold"/>
</dbReference>
<dbReference type="RefSeq" id="WP_286257360.1">
    <property type="nucleotide sequence ID" value="NZ_AP018448.1"/>
</dbReference>